<evidence type="ECO:0000259" key="9">
    <source>
        <dbReference type="SMART" id="SM00836"/>
    </source>
</evidence>
<dbReference type="InterPro" id="IPR001278">
    <property type="entry name" value="Arg-tRNA-ligase"/>
</dbReference>
<name>A0AB34FW13_9HYPO</name>
<dbReference type="InterPro" id="IPR008909">
    <property type="entry name" value="DALR_anticod-bd"/>
</dbReference>
<dbReference type="GO" id="GO:0006420">
    <property type="term" value="P:arginyl-tRNA aminoacylation"/>
    <property type="evidence" value="ECO:0007669"/>
    <property type="project" value="InterPro"/>
</dbReference>
<evidence type="ECO:0000256" key="3">
    <source>
        <dbReference type="ARBA" id="ARBA00022598"/>
    </source>
</evidence>
<evidence type="ECO:0000256" key="8">
    <source>
        <dbReference type="ARBA" id="ARBA00049339"/>
    </source>
</evidence>
<dbReference type="SUPFAM" id="SSF52374">
    <property type="entry name" value="Nucleotidylyl transferase"/>
    <property type="match status" value="1"/>
</dbReference>
<dbReference type="SUPFAM" id="SSF47323">
    <property type="entry name" value="Anticodon-binding domain of a subclass of class I aminoacyl-tRNA synthetases"/>
    <property type="match status" value="1"/>
</dbReference>
<dbReference type="Gene3D" id="1.10.730.10">
    <property type="entry name" value="Isoleucyl-tRNA Synthetase, Domain 1"/>
    <property type="match status" value="1"/>
</dbReference>
<evidence type="ECO:0000313" key="10">
    <source>
        <dbReference type="EMBL" id="KAJ6443309.1"/>
    </source>
</evidence>
<comment type="similarity">
    <text evidence="1">Belongs to the class-I aminoacyl-tRNA synthetase family.</text>
</comment>
<evidence type="ECO:0000256" key="7">
    <source>
        <dbReference type="ARBA" id="ARBA00023146"/>
    </source>
</evidence>
<dbReference type="Proteomes" id="UP001163105">
    <property type="component" value="Unassembled WGS sequence"/>
</dbReference>
<keyword evidence="11" id="KW-1185">Reference proteome</keyword>
<proteinExistence type="inferred from homology"/>
<dbReference type="GO" id="GO:0032543">
    <property type="term" value="P:mitochondrial translation"/>
    <property type="evidence" value="ECO:0007669"/>
    <property type="project" value="TreeGrafter"/>
</dbReference>
<comment type="catalytic activity">
    <reaction evidence="8">
        <text>tRNA(Arg) + L-arginine + ATP = L-arginyl-tRNA(Arg) + AMP + diphosphate</text>
        <dbReference type="Rhea" id="RHEA:20301"/>
        <dbReference type="Rhea" id="RHEA-COMP:9658"/>
        <dbReference type="Rhea" id="RHEA-COMP:9673"/>
        <dbReference type="ChEBI" id="CHEBI:30616"/>
        <dbReference type="ChEBI" id="CHEBI:32682"/>
        <dbReference type="ChEBI" id="CHEBI:33019"/>
        <dbReference type="ChEBI" id="CHEBI:78442"/>
        <dbReference type="ChEBI" id="CHEBI:78513"/>
        <dbReference type="ChEBI" id="CHEBI:456215"/>
        <dbReference type="EC" id="6.1.1.19"/>
    </reaction>
</comment>
<dbReference type="PRINTS" id="PR01038">
    <property type="entry name" value="TRNASYNTHARG"/>
</dbReference>
<evidence type="ECO:0000313" key="11">
    <source>
        <dbReference type="Proteomes" id="UP001163105"/>
    </source>
</evidence>
<dbReference type="InterPro" id="IPR014729">
    <property type="entry name" value="Rossmann-like_a/b/a_fold"/>
</dbReference>
<dbReference type="Pfam" id="PF05746">
    <property type="entry name" value="DALR_1"/>
    <property type="match status" value="1"/>
</dbReference>
<comment type="caution">
    <text evidence="10">The sequence shown here is derived from an EMBL/GenBank/DDBJ whole genome shotgun (WGS) entry which is preliminary data.</text>
</comment>
<dbReference type="GO" id="GO:0004814">
    <property type="term" value="F:arginine-tRNA ligase activity"/>
    <property type="evidence" value="ECO:0007669"/>
    <property type="project" value="UniProtKB-EC"/>
</dbReference>
<sequence>MVDHAVDHKPRDLISRLCKWRPRYSIRQEVRYTLEDKPYQETVDRLGDHHDFLDLFFLQGAEEFEWNSLRTAKLRSFMTSSETDAVLPQANAALGRYDSNFVAVLDQRARHDSSLRGNCSESSGLLTAVQLYNERNKNLPGKANLDALYAQHLLRRDGEELDITDAFRFSDHVPEADSERRLLYLPDPCRRVVSVLARTVNQKQAPALNQAIRNYLFRTPAIECRVRETFSLAAHLPIFAWRISKEPRTDQRQCDGESLREYKDVTFLTNPTCGREMPENRAFIYEAQSSFLVAGTDHWVWDAYGLIDTFYETEEDRKDTKYYEDRCHELPPGSRHDLIPAGNHLLDAPIWTPRAYFLMVFESRMTLQVVPEWTEVVDRLEAGIRTYTHDKEKGSDNKAHTTKWASDTIDVLTEVTNVLASTIESWDQFQSGAIGYFDDVEDEEHLTEYILGISHSFSKLRECRERLIDLQQNCRHFSQKPPIQFELQLRVEDNKIVSSQLKDAKISVAILIFTTVVRENHCASDCLKESLLILQLLTPTNMVAAIFNVPSIVPFPVNPINFGIANVVTAGLPDPEAPKPRRKKLLIEFASPNITTQSHGAHLRSAILGAHIAALYERMGWDVTRVNYLGDWGLQIGLLGAGWERFGNDDALGTDPLRHLLDVYSRIEAEFRPELEERARIRAAGGDPAELEARQEAIETQGLHAERDAWFKRLEAGDEEAIKTWQRFRNLTIEQYRTLYSRLAIEFDEYAGESQVSATSIAAAEAALKDKGLYEDNHGAGTIDYRKHGGTKGMGTGTLRFRAGTTTYLLRDIGALLDRAEQHGFDKMIYVVAAEQDTHFQRLFKAVELMGRSDIASKVQHVHFGKTQEPHPREQEDGNPPMQLLDDILRQAETAAGELLKVDHRGAALLLVDGAAGKVAAGALIVQSLHCKRDGQLSIDLTRAMTFDGETGPYLQYWHGRLCRLLDGAAGPAAVSYSAIDGDVHGDLLRVLARFPDTIQAAFKTLEPGALLTSLFQLVDEASALLGGDGEEAPAMTTGGDVAVYAAVRQVLENGLRVLGIPTLSV</sequence>
<dbReference type="GO" id="GO:0005739">
    <property type="term" value="C:mitochondrion"/>
    <property type="evidence" value="ECO:0007669"/>
    <property type="project" value="TreeGrafter"/>
</dbReference>
<keyword evidence="7" id="KW-0030">Aminoacyl-tRNA synthetase</keyword>
<dbReference type="Pfam" id="PF00750">
    <property type="entry name" value="tRNA-synt_1d"/>
    <property type="match status" value="1"/>
</dbReference>
<reference evidence="10" key="1">
    <citation type="submission" date="2023-01" db="EMBL/GenBank/DDBJ databases">
        <title>The growth and conidiation of Purpureocillium lavendulum are regulated by nitrogen source and histone H3K14 acetylation.</title>
        <authorList>
            <person name="Tang P."/>
            <person name="Han J."/>
            <person name="Zhang C."/>
            <person name="Tang P."/>
            <person name="Qi F."/>
            <person name="Zhang K."/>
            <person name="Liang L."/>
        </authorList>
    </citation>
    <scope>NUCLEOTIDE SEQUENCE</scope>
    <source>
        <strain evidence="10">YMF1.00683</strain>
    </source>
</reference>
<dbReference type="GO" id="GO:0005524">
    <property type="term" value="F:ATP binding"/>
    <property type="evidence" value="ECO:0007669"/>
    <property type="project" value="UniProtKB-KW"/>
</dbReference>
<evidence type="ECO:0000256" key="1">
    <source>
        <dbReference type="ARBA" id="ARBA00005594"/>
    </source>
</evidence>
<evidence type="ECO:0000256" key="5">
    <source>
        <dbReference type="ARBA" id="ARBA00022840"/>
    </source>
</evidence>
<feature type="domain" description="DALR anticodon binding" evidence="9">
    <location>
        <begin position="955"/>
        <end position="1064"/>
    </location>
</feature>
<dbReference type="SMART" id="SM00836">
    <property type="entry name" value="DALR_1"/>
    <property type="match status" value="1"/>
</dbReference>
<dbReference type="EMBL" id="JAQHRD010000003">
    <property type="protein sequence ID" value="KAJ6443309.1"/>
    <property type="molecule type" value="Genomic_DNA"/>
</dbReference>
<keyword evidence="5" id="KW-0067">ATP-binding</keyword>
<protein>
    <recommendedName>
        <fullName evidence="2">arginine--tRNA ligase</fullName>
        <ecNumber evidence="2">6.1.1.19</ecNumber>
    </recommendedName>
</protein>
<keyword evidence="4" id="KW-0547">Nucleotide-binding</keyword>
<dbReference type="AlphaFoldDB" id="A0AB34FW13"/>
<evidence type="ECO:0000256" key="4">
    <source>
        <dbReference type="ARBA" id="ARBA00022741"/>
    </source>
</evidence>
<keyword evidence="6" id="KW-0648">Protein biosynthesis</keyword>
<dbReference type="InterPro" id="IPR035684">
    <property type="entry name" value="ArgRS_core"/>
</dbReference>
<evidence type="ECO:0000256" key="6">
    <source>
        <dbReference type="ARBA" id="ARBA00022917"/>
    </source>
</evidence>
<dbReference type="EC" id="6.1.1.19" evidence="2"/>
<dbReference type="PANTHER" id="PTHR11956:SF11">
    <property type="entry name" value="ARGININE--TRNA LIGASE, MITOCHONDRIAL-RELATED"/>
    <property type="match status" value="1"/>
</dbReference>
<gene>
    <name evidence="10" type="primary">RARS</name>
    <name evidence="10" type="ORF">O9K51_04488</name>
</gene>
<dbReference type="PANTHER" id="PTHR11956">
    <property type="entry name" value="ARGINYL-TRNA SYNTHETASE"/>
    <property type="match status" value="1"/>
</dbReference>
<evidence type="ECO:0000256" key="2">
    <source>
        <dbReference type="ARBA" id="ARBA00012837"/>
    </source>
</evidence>
<keyword evidence="3" id="KW-0436">Ligase</keyword>
<accession>A0AB34FW13</accession>
<dbReference type="InterPro" id="IPR009080">
    <property type="entry name" value="tRNAsynth_Ia_anticodon-bd"/>
</dbReference>
<dbReference type="Gene3D" id="3.40.50.620">
    <property type="entry name" value="HUPs"/>
    <property type="match status" value="1"/>
</dbReference>
<organism evidence="10 11">
    <name type="scientific">Purpureocillium lavendulum</name>
    <dbReference type="NCBI Taxonomy" id="1247861"/>
    <lineage>
        <taxon>Eukaryota</taxon>
        <taxon>Fungi</taxon>
        <taxon>Dikarya</taxon>
        <taxon>Ascomycota</taxon>
        <taxon>Pezizomycotina</taxon>
        <taxon>Sordariomycetes</taxon>
        <taxon>Hypocreomycetidae</taxon>
        <taxon>Hypocreales</taxon>
        <taxon>Ophiocordycipitaceae</taxon>
        <taxon>Purpureocillium</taxon>
    </lineage>
</organism>